<comment type="subcellular location">
    <subcellularLocation>
        <location evidence="1">Membrane</location>
        <topology evidence="1">Multi-pass membrane protein</topology>
    </subcellularLocation>
</comment>
<proteinExistence type="inferred from homology"/>
<evidence type="ECO:0000259" key="12">
    <source>
        <dbReference type="PROSITE" id="PS50255"/>
    </source>
</evidence>
<dbReference type="SUPFAM" id="SSF55856">
    <property type="entry name" value="Cytochrome b5-like heme/steroid binding domain"/>
    <property type="match status" value="1"/>
</dbReference>
<dbReference type="GO" id="GO:0005789">
    <property type="term" value="C:endoplasmic reticulum membrane"/>
    <property type="evidence" value="ECO:0007669"/>
    <property type="project" value="TreeGrafter"/>
</dbReference>
<keyword evidence="9 11" id="KW-0472">Membrane</keyword>
<evidence type="ECO:0000256" key="10">
    <source>
        <dbReference type="ARBA" id="ARBA00023160"/>
    </source>
</evidence>
<keyword evidence="5" id="KW-0276">Fatty acid metabolism</keyword>
<comment type="similarity">
    <text evidence="2">Belongs to the fatty acid desaturase type 1 family.</text>
</comment>
<evidence type="ECO:0000256" key="7">
    <source>
        <dbReference type="ARBA" id="ARBA00023002"/>
    </source>
</evidence>
<dbReference type="AlphaFoldDB" id="C5FX61"/>
<dbReference type="STRING" id="554155.C5FX61"/>
<dbReference type="GO" id="GO:0004768">
    <property type="term" value="F:stearoyl-CoA 9-desaturase activity"/>
    <property type="evidence" value="ECO:0007669"/>
    <property type="project" value="TreeGrafter"/>
</dbReference>
<gene>
    <name evidence="13" type="ORF">MCYG_07720</name>
</gene>
<dbReference type="EMBL" id="DS995707">
    <property type="protein sequence ID" value="EEQ34901.1"/>
    <property type="molecule type" value="Genomic_DNA"/>
</dbReference>
<feature type="domain" description="Cytochrome b5 heme-binding" evidence="12">
    <location>
        <begin position="215"/>
        <end position="299"/>
    </location>
</feature>
<dbReference type="InterPro" id="IPR036400">
    <property type="entry name" value="Cyt_B5-like_heme/steroid_sf"/>
</dbReference>
<evidence type="ECO:0000256" key="8">
    <source>
        <dbReference type="ARBA" id="ARBA00023098"/>
    </source>
</evidence>
<keyword evidence="8" id="KW-0443">Lipid metabolism</keyword>
<dbReference type="GeneID" id="9228061"/>
<dbReference type="GO" id="GO:0006636">
    <property type="term" value="P:unsaturated fatty acid biosynthetic process"/>
    <property type="evidence" value="ECO:0007669"/>
    <property type="project" value="TreeGrafter"/>
</dbReference>
<dbReference type="VEuPathDB" id="FungiDB:MCYG_07720"/>
<evidence type="ECO:0000256" key="5">
    <source>
        <dbReference type="ARBA" id="ARBA00022832"/>
    </source>
</evidence>
<evidence type="ECO:0000256" key="3">
    <source>
        <dbReference type="ARBA" id="ARBA00022516"/>
    </source>
</evidence>
<sequence length="356" mass="39743">MQDNARSIEQPLKPLYSQPFIVFFEACSLLIDILFFTMVSVVLFAFSFLPSHSSVPELPKTANQGATYYAWINTALILILPTLGCTAAFFVTLRLKTAVWVVVYYFWTGLGITAVYYRPWVHRSYEAIHPPKTFLACSIRFWSKHQAHHRWTDAEKDSYSVHPHYMRMILKQNHEIPGRIDIYNFTLTIVMQLNGEAGSGLKPQAVLRQQDGKGPYLAVAEEVVEPGGFLADAASSKGLIAIAGIFHDVSDFVEGYPGGKVSIRSVIGKDSTAMFNSGVYNHSNAAHNILFAVRVVDVWRQTNPEKDVPYIALQSLPLTANVGHKYPELAPGLVLLGQLHLDHRGQIIQSLCPQNL</sequence>
<evidence type="ECO:0000313" key="13">
    <source>
        <dbReference type="EMBL" id="EEQ34901.1"/>
    </source>
</evidence>
<evidence type="ECO:0000256" key="9">
    <source>
        <dbReference type="ARBA" id="ARBA00023136"/>
    </source>
</evidence>
<dbReference type="eggNOG" id="KOG0537">
    <property type="taxonomic scope" value="Eukaryota"/>
</dbReference>
<dbReference type="PANTHER" id="PTHR11351">
    <property type="entry name" value="ACYL-COA DESATURASE"/>
    <property type="match status" value="1"/>
</dbReference>
<keyword evidence="3" id="KW-0444">Lipid biosynthesis</keyword>
<dbReference type="eggNOG" id="KOG1600">
    <property type="taxonomic scope" value="Eukaryota"/>
</dbReference>
<reference evidence="14" key="1">
    <citation type="journal article" date="2012" name="MBio">
        <title>Comparative genome analysis of Trichophyton rubrum and related dermatophytes reveals candidate genes involved in infection.</title>
        <authorList>
            <person name="Martinez D.A."/>
            <person name="Oliver B.G."/>
            <person name="Graeser Y."/>
            <person name="Goldberg J.M."/>
            <person name="Li W."/>
            <person name="Martinez-Rossi N.M."/>
            <person name="Monod M."/>
            <person name="Shelest E."/>
            <person name="Barton R.C."/>
            <person name="Birch E."/>
            <person name="Brakhage A.A."/>
            <person name="Chen Z."/>
            <person name="Gurr S.J."/>
            <person name="Heiman D."/>
            <person name="Heitman J."/>
            <person name="Kosti I."/>
            <person name="Rossi A."/>
            <person name="Saif S."/>
            <person name="Samalova M."/>
            <person name="Saunders C.W."/>
            <person name="Shea T."/>
            <person name="Summerbell R.C."/>
            <person name="Xu J."/>
            <person name="Young S."/>
            <person name="Zeng Q."/>
            <person name="Birren B.W."/>
            <person name="Cuomo C.A."/>
            <person name="White T.C."/>
        </authorList>
    </citation>
    <scope>NUCLEOTIDE SEQUENCE [LARGE SCALE GENOMIC DNA]</scope>
    <source>
        <strain evidence="14">ATCC MYA-4605 / CBS 113480</strain>
    </source>
</reference>
<name>C5FX61_ARTOC</name>
<accession>C5FX61</accession>
<evidence type="ECO:0000256" key="6">
    <source>
        <dbReference type="ARBA" id="ARBA00022989"/>
    </source>
</evidence>
<dbReference type="PANTHER" id="PTHR11351:SF31">
    <property type="entry name" value="DESATURASE 1, ISOFORM A-RELATED"/>
    <property type="match status" value="1"/>
</dbReference>
<keyword evidence="6 11" id="KW-1133">Transmembrane helix</keyword>
<evidence type="ECO:0000256" key="4">
    <source>
        <dbReference type="ARBA" id="ARBA00022692"/>
    </source>
</evidence>
<dbReference type="InterPro" id="IPR001199">
    <property type="entry name" value="Cyt_B5-like_heme/steroid-bd"/>
</dbReference>
<dbReference type="PRINTS" id="PR00075">
    <property type="entry name" value="FACDDSATRASE"/>
</dbReference>
<protein>
    <submittedName>
        <fullName evidence="13">Delta-9 fatty acid desaturase</fullName>
    </submittedName>
</protein>
<evidence type="ECO:0000256" key="1">
    <source>
        <dbReference type="ARBA" id="ARBA00004141"/>
    </source>
</evidence>
<keyword evidence="4 11" id="KW-0812">Transmembrane</keyword>
<feature type="transmembrane region" description="Helical" evidence="11">
    <location>
        <begin position="20"/>
        <end position="48"/>
    </location>
</feature>
<dbReference type="PROSITE" id="PS50255">
    <property type="entry name" value="CYTOCHROME_B5_2"/>
    <property type="match status" value="1"/>
</dbReference>
<evidence type="ECO:0000256" key="2">
    <source>
        <dbReference type="ARBA" id="ARBA00009295"/>
    </source>
</evidence>
<evidence type="ECO:0000313" key="14">
    <source>
        <dbReference type="Proteomes" id="UP000002035"/>
    </source>
</evidence>
<feature type="transmembrane region" description="Helical" evidence="11">
    <location>
        <begin position="68"/>
        <end position="91"/>
    </location>
</feature>
<evidence type="ECO:0000256" key="11">
    <source>
        <dbReference type="SAM" id="Phobius"/>
    </source>
</evidence>
<dbReference type="Proteomes" id="UP000002035">
    <property type="component" value="Unassembled WGS sequence"/>
</dbReference>
<dbReference type="InterPro" id="IPR015876">
    <property type="entry name" value="Acyl-CoA_DS"/>
</dbReference>
<keyword evidence="14" id="KW-1185">Reference proteome</keyword>
<dbReference type="SMART" id="SM01117">
    <property type="entry name" value="Cyt-b5"/>
    <property type="match status" value="1"/>
</dbReference>
<dbReference type="Pfam" id="PF00173">
    <property type="entry name" value="Cyt-b5"/>
    <property type="match status" value="1"/>
</dbReference>
<dbReference type="RefSeq" id="XP_002843937.1">
    <property type="nucleotide sequence ID" value="XM_002843891.1"/>
</dbReference>
<dbReference type="OrthoDB" id="10260134at2759"/>
<organism evidence="13 14">
    <name type="scientific">Arthroderma otae (strain ATCC MYA-4605 / CBS 113480)</name>
    <name type="common">Microsporum canis</name>
    <dbReference type="NCBI Taxonomy" id="554155"/>
    <lineage>
        <taxon>Eukaryota</taxon>
        <taxon>Fungi</taxon>
        <taxon>Dikarya</taxon>
        <taxon>Ascomycota</taxon>
        <taxon>Pezizomycotina</taxon>
        <taxon>Eurotiomycetes</taxon>
        <taxon>Eurotiomycetidae</taxon>
        <taxon>Onygenales</taxon>
        <taxon>Arthrodermataceae</taxon>
        <taxon>Microsporum</taxon>
    </lineage>
</organism>
<feature type="transmembrane region" description="Helical" evidence="11">
    <location>
        <begin position="98"/>
        <end position="117"/>
    </location>
</feature>
<dbReference type="Gene3D" id="3.10.120.10">
    <property type="entry name" value="Cytochrome b5-like heme/steroid binding domain"/>
    <property type="match status" value="1"/>
</dbReference>
<dbReference type="GO" id="GO:0005506">
    <property type="term" value="F:iron ion binding"/>
    <property type="evidence" value="ECO:0007669"/>
    <property type="project" value="TreeGrafter"/>
</dbReference>
<keyword evidence="7" id="KW-0560">Oxidoreductase</keyword>
<dbReference type="HOGENOM" id="CLU_778395_0_0_1"/>
<keyword evidence="10" id="KW-0275">Fatty acid biosynthesis</keyword>